<keyword evidence="8" id="KW-1185">Reference proteome</keyword>
<reference evidence="8" key="1">
    <citation type="journal article" date="2019" name="Int. J. Syst. Evol. Microbiol.">
        <title>The Global Catalogue of Microorganisms (GCM) 10K type strain sequencing project: providing services to taxonomists for standard genome sequencing and annotation.</title>
        <authorList>
            <consortium name="The Broad Institute Genomics Platform"/>
            <consortium name="The Broad Institute Genome Sequencing Center for Infectious Disease"/>
            <person name="Wu L."/>
            <person name="Ma J."/>
        </authorList>
    </citation>
    <scope>NUCLEOTIDE SEQUENCE [LARGE SCALE GENOMIC DNA]</scope>
    <source>
        <strain evidence="8">CCUG 56042</strain>
    </source>
</reference>
<dbReference type="PANTHER" id="PTHR34773">
    <property type="entry name" value="FLAGELLAR SECRETION CHAPERONE FLIS"/>
    <property type="match status" value="1"/>
</dbReference>
<evidence type="ECO:0000313" key="7">
    <source>
        <dbReference type="EMBL" id="MFC5429085.1"/>
    </source>
</evidence>
<evidence type="ECO:0000256" key="6">
    <source>
        <dbReference type="PIRNR" id="PIRNR039090"/>
    </source>
</evidence>
<proteinExistence type="inferred from homology"/>
<keyword evidence="7" id="KW-0969">Cilium</keyword>
<protein>
    <recommendedName>
        <fullName evidence="6">Flagellar secretion chaperone FliS</fullName>
    </recommendedName>
</protein>
<organism evidence="7 8">
    <name type="scientific">Paraburkholderia denitrificans</name>
    <dbReference type="NCBI Taxonomy" id="694025"/>
    <lineage>
        <taxon>Bacteria</taxon>
        <taxon>Pseudomonadati</taxon>
        <taxon>Pseudomonadota</taxon>
        <taxon>Betaproteobacteria</taxon>
        <taxon>Burkholderiales</taxon>
        <taxon>Burkholderiaceae</taxon>
        <taxon>Paraburkholderia</taxon>
    </lineage>
</organism>
<evidence type="ECO:0000256" key="1">
    <source>
        <dbReference type="ARBA" id="ARBA00004514"/>
    </source>
</evidence>
<dbReference type="RefSeq" id="WP_377711148.1">
    <property type="nucleotide sequence ID" value="NZ_JBHSMP010000013.1"/>
</dbReference>
<keyword evidence="7" id="KW-0966">Cell projection</keyword>
<keyword evidence="5" id="KW-0143">Chaperone</keyword>
<evidence type="ECO:0000256" key="5">
    <source>
        <dbReference type="ARBA" id="ARBA00023186"/>
    </source>
</evidence>
<comment type="similarity">
    <text evidence="2 6">Belongs to the FliS family.</text>
</comment>
<sequence length="148" mass="15500">MFSSSRSGANAYAHVGVTTGVMGASPHKLIAMLYEGARKAVAQARMHLQMGNVAGRGEAIGKAIQIVESGLQQALNMEAGGEIAQRLNALYDYIARRLLEANIKQSEPMLVEVDGLLATLEEAWLGIGPEADRLAGAPGAPGAGPMMR</sequence>
<dbReference type="NCBIfam" id="TIGR00208">
    <property type="entry name" value="fliS"/>
    <property type="match status" value="1"/>
</dbReference>
<dbReference type="EMBL" id="JBHSMP010000013">
    <property type="protein sequence ID" value="MFC5429085.1"/>
    <property type="molecule type" value="Genomic_DNA"/>
</dbReference>
<evidence type="ECO:0000313" key="8">
    <source>
        <dbReference type="Proteomes" id="UP001596103"/>
    </source>
</evidence>
<gene>
    <name evidence="7" type="primary">fliS</name>
    <name evidence="7" type="ORF">ACFPTO_09765</name>
</gene>
<keyword evidence="3 6" id="KW-0963">Cytoplasm</keyword>
<dbReference type="Pfam" id="PF02561">
    <property type="entry name" value="FliS"/>
    <property type="match status" value="1"/>
</dbReference>
<evidence type="ECO:0000256" key="3">
    <source>
        <dbReference type="ARBA" id="ARBA00022490"/>
    </source>
</evidence>
<dbReference type="InterPro" id="IPR036584">
    <property type="entry name" value="FliS_sf"/>
</dbReference>
<name>A0ABW0J7Z7_9BURK</name>
<comment type="caution">
    <text evidence="7">The sequence shown here is derived from an EMBL/GenBank/DDBJ whole genome shotgun (WGS) entry which is preliminary data.</text>
</comment>
<dbReference type="InterPro" id="IPR003713">
    <property type="entry name" value="FliS"/>
</dbReference>
<keyword evidence="7" id="KW-0282">Flagellum</keyword>
<dbReference type="Gene3D" id="1.20.120.340">
    <property type="entry name" value="Flagellar protein FliS"/>
    <property type="match status" value="1"/>
</dbReference>
<dbReference type="SUPFAM" id="SSF101116">
    <property type="entry name" value="Flagellar export chaperone FliS"/>
    <property type="match status" value="1"/>
</dbReference>
<evidence type="ECO:0000256" key="2">
    <source>
        <dbReference type="ARBA" id="ARBA00008787"/>
    </source>
</evidence>
<dbReference type="PANTHER" id="PTHR34773:SF1">
    <property type="entry name" value="FLAGELLAR SECRETION CHAPERONE FLIS"/>
    <property type="match status" value="1"/>
</dbReference>
<accession>A0ABW0J7Z7</accession>
<keyword evidence="4 6" id="KW-1005">Bacterial flagellum biogenesis</keyword>
<evidence type="ECO:0000256" key="4">
    <source>
        <dbReference type="ARBA" id="ARBA00022795"/>
    </source>
</evidence>
<dbReference type="CDD" id="cd16098">
    <property type="entry name" value="FliS"/>
    <property type="match status" value="1"/>
</dbReference>
<comment type="subcellular location">
    <subcellularLocation>
        <location evidence="1 6">Cytoplasm</location>
        <location evidence="1 6">Cytosol</location>
    </subcellularLocation>
</comment>
<dbReference type="Proteomes" id="UP001596103">
    <property type="component" value="Unassembled WGS sequence"/>
</dbReference>
<dbReference type="PIRSF" id="PIRSF039090">
    <property type="entry name" value="Flis"/>
    <property type="match status" value="1"/>
</dbReference>